<keyword evidence="3" id="KW-1185">Reference proteome</keyword>
<sequence>MNATPRVRVSHPRTEAALHGRNPLAARGFQDDTALGSASVTTLIEIQRRLVILIVALVAAGLAGTAVLGFLAQDLDRIRLLGVPLPWVILGVLVYPALILAAVAAVRRFERNETAFTRLLGRR</sequence>
<dbReference type="PATRIC" id="fig|1415166.3.peg.5025"/>
<dbReference type="AlphaFoldDB" id="W5TL06"/>
<dbReference type="KEGG" id="nno:NONO_c48740"/>
<feature type="transmembrane region" description="Helical" evidence="1">
    <location>
        <begin position="50"/>
        <end position="72"/>
    </location>
</feature>
<feature type="transmembrane region" description="Helical" evidence="1">
    <location>
        <begin position="84"/>
        <end position="106"/>
    </location>
</feature>
<dbReference type="RefSeq" id="WP_038550783.1">
    <property type="nucleotide sequence ID" value="NZ_CP006850.1"/>
</dbReference>
<proteinExistence type="predicted"/>
<name>W5TL06_9NOCA</name>
<dbReference type="HOGENOM" id="CLU_136228_1_0_11"/>
<dbReference type="Proteomes" id="UP000019150">
    <property type="component" value="Chromosome"/>
</dbReference>
<evidence type="ECO:0000313" key="3">
    <source>
        <dbReference type="Proteomes" id="UP000019150"/>
    </source>
</evidence>
<accession>W5TL06</accession>
<keyword evidence="1" id="KW-0812">Transmembrane</keyword>
<organism evidence="2 3">
    <name type="scientific">Nocardia nova SH22a</name>
    <dbReference type="NCBI Taxonomy" id="1415166"/>
    <lineage>
        <taxon>Bacteria</taxon>
        <taxon>Bacillati</taxon>
        <taxon>Actinomycetota</taxon>
        <taxon>Actinomycetes</taxon>
        <taxon>Mycobacteriales</taxon>
        <taxon>Nocardiaceae</taxon>
        <taxon>Nocardia</taxon>
    </lineage>
</organism>
<evidence type="ECO:0000256" key="1">
    <source>
        <dbReference type="SAM" id="Phobius"/>
    </source>
</evidence>
<keyword evidence="1" id="KW-1133">Transmembrane helix</keyword>
<keyword evidence="1" id="KW-0472">Membrane</keyword>
<dbReference type="EMBL" id="CP006850">
    <property type="protein sequence ID" value="AHH19658.1"/>
    <property type="molecule type" value="Genomic_DNA"/>
</dbReference>
<protein>
    <submittedName>
        <fullName evidence="2">Uncharacterized protein</fullName>
    </submittedName>
</protein>
<dbReference type="STRING" id="1415166.NONO_c48740"/>
<evidence type="ECO:0000313" key="2">
    <source>
        <dbReference type="EMBL" id="AHH19658.1"/>
    </source>
</evidence>
<reference evidence="2 3" key="1">
    <citation type="journal article" date="2014" name="Appl. Environ. Microbiol.">
        <title>Insights into the Microbial Degradation of Rubber and Gutta-Percha by Analysis of the Complete Genome of Nocardia nova SH22a.</title>
        <authorList>
            <person name="Luo Q."/>
            <person name="Hiessl S."/>
            <person name="Poehlein A."/>
            <person name="Daniel R."/>
            <person name="Steinbuchel A."/>
        </authorList>
    </citation>
    <scope>NUCLEOTIDE SEQUENCE [LARGE SCALE GENOMIC DNA]</scope>
    <source>
        <strain evidence="2">SH22a</strain>
    </source>
</reference>
<gene>
    <name evidence="2" type="ORF">NONO_c48740</name>
</gene>
<dbReference type="OrthoDB" id="5186135at2"/>